<evidence type="ECO:0000256" key="4">
    <source>
        <dbReference type="ARBA" id="ARBA00022475"/>
    </source>
</evidence>
<feature type="transmembrane region" description="Helical" evidence="9">
    <location>
        <begin position="81"/>
        <end position="103"/>
    </location>
</feature>
<organism evidence="10 11">
    <name type="scientific">Plantactinospora soyae</name>
    <dbReference type="NCBI Taxonomy" id="1544732"/>
    <lineage>
        <taxon>Bacteria</taxon>
        <taxon>Bacillati</taxon>
        <taxon>Actinomycetota</taxon>
        <taxon>Actinomycetes</taxon>
        <taxon>Micromonosporales</taxon>
        <taxon>Micromonosporaceae</taxon>
        <taxon>Plantactinospora</taxon>
    </lineage>
</organism>
<keyword evidence="7 9" id="KW-0472">Membrane</keyword>
<proteinExistence type="inferred from homology"/>
<dbReference type="PANTHER" id="PTHR21716">
    <property type="entry name" value="TRANSMEMBRANE PROTEIN"/>
    <property type="match status" value="1"/>
</dbReference>
<feature type="transmembrane region" description="Helical" evidence="9">
    <location>
        <begin position="223"/>
        <end position="244"/>
    </location>
</feature>
<dbReference type="PANTHER" id="PTHR21716:SF53">
    <property type="entry name" value="PERMEASE PERM-RELATED"/>
    <property type="match status" value="1"/>
</dbReference>
<feature type="transmembrane region" description="Helical" evidence="9">
    <location>
        <begin position="280"/>
        <end position="296"/>
    </location>
</feature>
<evidence type="ECO:0000256" key="9">
    <source>
        <dbReference type="SAM" id="Phobius"/>
    </source>
</evidence>
<evidence type="ECO:0000256" key="6">
    <source>
        <dbReference type="ARBA" id="ARBA00022989"/>
    </source>
</evidence>
<evidence type="ECO:0000313" key="10">
    <source>
        <dbReference type="EMBL" id="MBE1485412.1"/>
    </source>
</evidence>
<dbReference type="EMBL" id="JADBEB010000001">
    <property type="protein sequence ID" value="MBE1485412.1"/>
    <property type="molecule type" value="Genomic_DNA"/>
</dbReference>
<gene>
    <name evidence="10" type="ORF">H4W31_001050</name>
</gene>
<feature type="transmembrane region" description="Helical" evidence="9">
    <location>
        <begin position="250"/>
        <end position="273"/>
    </location>
</feature>
<dbReference type="RefSeq" id="WP_192765600.1">
    <property type="nucleotide sequence ID" value="NZ_JADBEB010000001.1"/>
</dbReference>
<keyword evidence="5 9" id="KW-0812">Transmembrane</keyword>
<feature type="region of interest" description="Disordered" evidence="8">
    <location>
        <begin position="356"/>
        <end position="433"/>
    </location>
</feature>
<keyword evidence="6 9" id="KW-1133">Transmembrane helix</keyword>
<reference evidence="10" key="1">
    <citation type="submission" date="2020-10" db="EMBL/GenBank/DDBJ databases">
        <title>Sequencing the genomes of 1000 actinobacteria strains.</title>
        <authorList>
            <person name="Klenk H.-P."/>
        </authorList>
    </citation>
    <scope>NUCLEOTIDE SEQUENCE</scope>
    <source>
        <strain evidence="10">DSM 46832</strain>
    </source>
</reference>
<comment type="similarity">
    <text evidence="2">Belongs to the autoinducer-2 exporter (AI-2E) (TC 2.A.86) family.</text>
</comment>
<dbReference type="GO" id="GO:0055085">
    <property type="term" value="P:transmembrane transport"/>
    <property type="evidence" value="ECO:0007669"/>
    <property type="project" value="TreeGrafter"/>
</dbReference>
<dbReference type="GO" id="GO:0005886">
    <property type="term" value="C:plasma membrane"/>
    <property type="evidence" value="ECO:0007669"/>
    <property type="project" value="UniProtKB-SubCell"/>
</dbReference>
<protein>
    <submittedName>
        <fullName evidence="10">PurR-regulated permease PerM</fullName>
    </submittedName>
</protein>
<feature type="transmembrane region" description="Helical" evidence="9">
    <location>
        <begin position="49"/>
        <end position="69"/>
    </location>
</feature>
<evidence type="ECO:0000256" key="7">
    <source>
        <dbReference type="ARBA" id="ARBA00023136"/>
    </source>
</evidence>
<feature type="transmembrane region" description="Helical" evidence="9">
    <location>
        <begin position="316"/>
        <end position="347"/>
    </location>
</feature>
<keyword evidence="11" id="KW-1185">Reference proteome</keyword>
<dbReference type="Pfam" id="PF01594">
    <property type="entry name" value="AI-2E_transport"/>
    <property type="match status" value="1"/>
</dbReference>
<comment type="caution">
    <text evidence="10">The sequence shown here is derived from an EMBL/GenBank/DDBJ whole genome shotgun (WGS) entry which is preliminary data.</text>
</comment>
<dbReference type="InterPro" id="IPR002549">
    <property type="entry name" value="AI-2E-like"/>
</dbReference>
<keyword evidence="4" id="KW-1003">Cell membrane</keyword>
<accession>A0A927M227</accession>
<name>A0A927M227_9ACTN</name>
<feature type="compositionally biased region" description="Basic and acidic residues" evidence="8">
    <location>
        <begin position="397"/>
        <end position="407"/>
    </location>
</feature>
<feature type="transmembrane region" description="Helical" evidence="9">
    <location>
        <begin position="158"/>
        <end position="182"/>
    </location>
</feature>
<comment type="subcellular location">
    <subcellularLocation>
        <location evidence="1">Cell membrane</location>
        <topology evidence="1">Multi-pass membrane protein</topology>
    </subcellularLocation>
</comment>
<evidence type="ECO:0000313" key="11">
    <source>
        <dbReference type="Proteomes" id="UP000649753"/>
    </source>
</evidence>
<sequence>MDKPADRSNGYGRPLDRLPWLLRWVVLASACLLIVTAGAYVLAQIAIRLAPLSIALAATLFLAALLDPVSSRLRRHRVPPALAALAALLLLLGLLGGAVVLIWRLTADQFSDLAQQLDQGLDRTRDFLTSALPVSREQLDQWAERVRSGLQKSAPDPISGAATLAEAAGGLLLVLVLLFFLLKDGRPMWRWVLKWTSDGARRRTEAAGRAGWHTLGAYTRGTMLIAAIDAVGIGIALVVLRVPLALPLTVITFLGGFVPIIGATVAGSIAVLVALAAKGPTTALLVLAAVITVQQLEGNLLEPLIMKRQVRLHPVVVLIAVTAGTLLGGIVGAFVSVPITAVIYNVVSTIAMDRRSRAAPGTPGGADDPDGVDKPDGADNSDGVDKPDGADEPDGNSDDRGDSDNRGDSGTAGSDGVDSGTGAAGRKRSDGAD</sequence>
<keyword evidence="3" id="KW-0813">Transport</keyword>
<dbReference type="AlphaFoldDB" id="A0A927M227"/>
<feature type="transmembrane region" description="Helical" evidence="9">
    <location>
        <begin position="21"/>
        <end position="43"/>
    </location>
</feature>
<evidence type="ECO:0000256" key="8">
    <source>
        <dbReference type="SAM" id="MobiDB-lite"/>
    </source>
</evidence>
<evidence type="ECO:0000256" key="3">
    <source>
        <dbReference type="ARBA" id="ARBA00022448"/>
    </source>
</evidence>
<evidence type="ECO:0000256" key="5">
    <source>
        <dbReference type="ARBA" id="ARBA00022692"/>
    </source>
</evidence>
<evidence type="ECO:0000256" key="2">
    <source>
        <dbReference type="ARBA" id="ARBA00009773"/>
    </source>
</evidence>
<feature type="compositionally biased region" description="Basic and acidic residues" evidence="8">
    <location>
        <begin position="371"/>
        <end position="389"/>
    </location>
</feature>
<dbReference type="Proteomes" id="UP000649753">
    <property type="component" value="Unassembled WGS sequence"/>
</dbReference>
<evidence type="ECO:0000256" key="1">
    <source>
        <dbReference type="ARBA" id="ARBA00004651"/>
    </source>
</evidence>